<dbReference type="Pfam" id="PF12996">
    <property type="entry name" value="DUF3880"/>
    <property type="match status" value="1"/>
</dbReference>
<dbReference type="EMBL" id="WNAJ01000010">
    <property type="protein sequence ID" value="MTR85344.1"/>
    <property type="molecule type" value="Genomic_DNA"/>
</dbReference>
<dbReference type="AlphaFoldDB" id="A0A6L6L4R2"/>
<evidence type="ECO:0000313" key="4">
    <source>
        <dbReference type="Proteomes" id="UP000478483"/>
    </source>
</evidence>
<dbReference type="Gene3D" id="3.40.50.2000">
    <property type="entry name" value="Glycogen Phosphorylase B"/>
    <property type="match status" value="1"/>
</dbReference>
<gene>
    <name evidence="3" type="ORF">GMD50_09770</name>
</gene>
<feature type="domain" description="Spore protein YkvP/CgeB glycosyl transferase-like" evidence="2">
    <location>
        <begin position="270"/>
        <end position="384"/>
    </location>
</feature>
<feature type="domain" description="Spore protein YkvP N-terminal" evidence="1">
    <location>
        <begin position="83"/>
        <end position="159"/>
    </location>
</feature>
<name>A0A6L6L4R2_9FIRM</name>
<proteinExistence type="predicted"/>
<comment type="caution">
    <text evidence="3">The sequence shown here is derived from an EMBL/GenBank/DDBJ whole genome shotgun (WGS) entry which is preliminary data.</text>
</comment>
<dbReference type="RefSeq" id="WP_118412946.1">
    <property type="nucleotide sequence ID" value="NZ_QRPI01000011.1"/>
</dbReference>
<dbReference type="InterPro" id="IPR055259">
    <property type="entry name" value="YkvP/CgeB_Glyco_trans-like"/>
</dbReference>
<evidence type="ECO:0000259" key="2">
    <source>
        <dbReference type="Pfam" id="PF13524"/>
    </source>
</evidence>
<dbReference type="SUPFAM" id="SSF53756">
    <property type="entry name" value="UDP-Glycosyltransferase/glycogen phosphorylase"/>
    <property type="match status" value="1"/>
</dbReference>
<organism evidence="3 4">
    <name type="scientific">Roseburia intestinalis</name>
    <dbReference type="NCBI Taxonomy" id="166486"/>
    <lineage>
        <taxon>Bacteria</taxon>
        <taxon>Bacillati</taxon>
        <taxon>Bacillota</taxon>
        <taxon>Clostridia</taxon>
        <taxon>Lachnospirales</taxon>
        <taxon>Lachnospiraceae</taxon>
        <taxon>Roseburia</taxon>
    </lineage>
</organism>
<accession>A0A6L6L4R2</accession>
<sequence>MIFLFAASENSIFDIPFALEHMGHTVTVLDEIPFHIMDLNYTFPLQPAEQALQTGQYDFVISYNYIPLLSDLCENYKTIYIAWIYDSPMTTLFHSSVFHSVNRIFLFDHALYERMQQIGIPHIYYMPLAANTTRINALSLSDKDRKRYSCDISFVGSLYEKNAYNDSRNQMPAEVAVPMNHYLMHYLCNWNAVRSWPVLSSNLTHYFLDTDPKLKASAEEYELPANMYLGLLYLSRKLAEMERITVLNTLAEQFPVDLYTNSQSDQIDILRKHAPVNYYTELNKVYHFSRINLNITLPSIETGIPLRIFDIMACGGFVLSNYQKEFDSLFTPGKDIVLFHDLTELKEQAAYYLSHEQERLIIAAEGYRTVNRYYTYEIQLQKILTICGQPENDH</sequence>
<dbReference type="Pfam" id="PF13524">
    <property type="entry name" value="Glyco_trans_1_2"/>
    <property type="match status" value="1"/>
</dbReference>
<evidence type="ECO:0000313" key="3">
    <source>
        <dbReference type="EMBL" id="MTR85344.1"/>
    </source>
</evidence>
<dbReference type="Proteomes" id="UP000478483">
    <property type="component" value="Unassembled WGS sequence"/>
</dbReference>
<protein>
    <submittedName>
        <fullName evidence="3">Glycosyltransferase</fullName>
    </submittedName>
</protein>
<dbReference type="GO" id="GO:0016740">
    <property type="term" value="F:transferase activity"/>
    <property type="evidence" value="ECO:0007669"/>
    <property type="project" value="UniProtKB-KW"/>
</dbReference>
<keyword evidence="3" id="KW-0808">Transferase</keyword>
<dbReference type="InterPro" id="IPR024542">
    <property type="entry name" value="YkvP_N"/>
</dbReference>
<evidence type="ECO:0000259" key="1">
    <source>
        <dbReference type="Pfam" id="PF12996"/>
    </source>
</evidence>
<reference evidence="3 4" key="1">
    <citation type="journal article" date="2019" name="Nat. Med.">
        <title>A library of human gut bacterial isolates paired with longitudinal multiomics data enables mechanistic microbiome research.</title>
        <authorList>
            <person name="Poyet M."/>
            <person name="Groussin M."/>
            <person name="Gibbons S.M."/>
            <person name="Avila-Pacheco J."/>
            <person name="Jiang X."/>
            <person name="Kearney S.M."/>
            <person name="Perrotta A.R."/>
            <person name="Berdy B."/>
            <person name="Zhao S."/>
            <person name="Lieberman T.D."/>
            <person name="Swanson P.K."/>
            <person name="Smith M."/>
            <person name="Roesemann S."/>
            <person name="Alexander J.E."/>
            <person name="Rich S.A."/>
            <person name="Livny J."/>
            <person name="Vlamakis H."/>
            <person name="Clish C."/>
            <person name="Bullock K."/>
            <person name="Deik A."/>
            <person name="Scott J."/>
            <person name="Pierce K.A."/>
            <person name="Xavier R.J."/>
            <person name="Alm E.J."/>
        </authorList>
    </citation>
    <scope>NUCLEOTIDE SEQUENCE [LARGE SCALE GENOMIC DNA]</scope>
    <source>
        <strain evidence="3 4">BIOML-A1</strain>
    </source>
</reference>